<evidence type="ECO:0000313" key="2">
    <source>
        <dbReference type="EMBL" id="VAX24988.1"/>
    </source>
</evidence>
<name>A0A3B1CLY6_9ZZZZ</name>
<dbReference type="GO" id="GO:0006950">
    <property type="term" value="P:response to stress"/>
    <property type="evidence" value="ECO:0007669"/>
    <property type="project" value="UniProtKB-ARBA"/>
</dbReference>
<dbReference type="GO" id="GO:0046081">
    <property type="term" value="P:dUTP catabolic process"/>
    <property type="evidence" value="ECO:0007669"/>
    <property type="project" value="TreeGrafter"/>
</dbReference>
<dbReference type="CDD" id="cd11529">
    <property type="entry name" value="NTP-PPase_MazG_Cterm"/>
    <property type="match status" value="1"/>
</dbReference>
<proteinExistence type="predicted"/>
<dbReference type="NCBIfam" id="NF007113">
    <property type="entry name" value="PRK09562.1"/>
    <property type="match status" value="1"/>
</dbReference>
<dbReference type="EMBL" id="UOGE01000099">
    <property type="protein sequence ID" value="VAX24988.1"/>
    <property type="molecule type" value="Genomic_DNA"/>
</dbReference>
<dbReference type="GO" id="GO:0006203">
    <property type="term" value="P:dGTP catabolic process"/>
    <property type="evidence" value="ECO:0007669"/>
    <property type="project" value="TreeGrafter"/>
</dbReference>
<dbReference type="InterPro" id="IPR004518">
    <property type="entry name" value="MazG-like_dom"/>
</dbReference>
<dbReference type="AlphaFoldDB" id="A0A3B1CLY6"/>
<dbReference type="InterPro" id="IPR048015">
    <property type="entry name" value="NTP-PPase_MazG-like_N"/>
</dbReference>
<dbReference type="GO" id="GO:0046061">
    <property type="term" value="P:dATP catabolic process"/>
    <property type="evidence" value="ECO:0007669"/>
    <property type="project" value="TreeGrafter"/>
</dbReference>
<dbReference type="GO" id="GO:0046047">
    <property type="term" value="P:TTP catabolic process"/>
    <property type="evidence" value="ECO:0007669"/>
    <property type="project" value="TreeGrafter"/>
</dbReference>
<gene>
    <name evidence="2" type="ORF">MNBD_NITROSPINAE02-255</name>
</gene>
<dbReference type="GO" id="GO:0047693">
    <property type="term" value="F:ATP diphosphatase activity"/>
    <property type="evidence" value="ECO:0007669"/>
    <property type="project" value="UniProtKB-EC"/>
</dbReference>
<sequence>MSESFNKLVETMARLRGPDGCPWDREQNHKTLKPYLIEEAYETLEAIDSGESDLIKGELGDLLLQVVFHAQMASEEGTFNIDDVCDAINEKLIRRHPHVFGHSDADTPEKVMAQWEEIKRTEKPHSQRKSVLDGAPRGMPALLLATALQKKARSVGFDWDKAEDAFAKVEEELGEFRHAFARRAADEMEEELGDLLFALVNIARFIEVDPEEALRRTIDKFVWRFNYIENKIEESGREMENVTLGEMESIWIEAKTKHKG</sequence>
<organism evidence="2">
    <name type="scientific">hydrothermal vent metagenome</name>
    <dbReference type="NCBI Taxonomy" id="652676"/>
    <lineage>
        <taxon>unclassified sequences</taxon>
        <taxon>metagenomes</taxon>
        <taxon>ecological metagenomes</taxon>
    </lineage>
</organism>
<dbReference type="PANTHER" id="PTHR30522:SF0">
    <property type="entry name" value="NUCLEOSIDE TRIPHOSPHATE PYROPHOSPHOHYDROLASE"/>
    <property type="match status" value="1"/>
</dbReference>
<dbReference type="GO" id="GO:0046076">
    <property type="term" value="P:dTTP catabolic process"/>
    <property type="evidence" value="ECO:0007669"/>
    <property type="project" value="TreeGrafter"/>
</dbReference>
<dbReference type="FunFam" id="1.10.287.1080:FF:000001">
    <property type="entry name" value="Nucleoside triphosphate pyrophosphohydrolase"/>
    <property type="match status" value="1"/>
</dbReference>
<dbReference type="Gene3D" id="1.10.287.1080">
    <property type="entry name" value="MazG-like"/>
    <property type="match status" value="2"/>
</dbReference>
<dbReference type="SUPFAM" id="SSF101386">
    <property type="entry name" value="all-alpha NTP pyrophosphatases"/>
    <property type="match status" value="2"/>
</dbReference>
<reference evidence="2" key="1">
    <citation type="submission" date="2018-06" db="EMBL/GenBank/DDBJ databases">
        <authorList>
            <person name="Zhirakovskaya E."/>
        </authorList>
    </citation>
    <scope>NUCLEOTIDE SEQUENCE</scope>
</reference>
<evidence type="ECO:0000259" key="1">
    <source>
        <dbReference type="Pfam" id="PF03819"/>
    </source>
</evidence>
<dbReference type="InterPro" id="IPR048011">
    <property type="entry name" value="NTP-PPase_MazG-like_C"/>
</dbReference>
<feature type="domain" description="NTP pyrophosphohydrolase MazG-like" evidence="1">
    <location>
        <begin position="27"/>
        <end position="100"/>
    </location>
</feature>
<dbReference type="Pfam" id="PF03819">
    <property type="entry name" value="MazG"/>
    <property type="match status" value="2"/>
</dbReference>
<dbReference type="InterPro" id="IPR011551">
    <property type="entry name" value="NTP_PyrPHydrolase_MazG"/>
</dbReference>
<dbReference type="PANTHER" id="PTHR30522">
    <property type="entry name" value="NUCLEOSIDE TRIPHOSPHATE PYROPHOSPHOHYDROLASE"/>
    <property type="match status" value="1"/>
</dbReference>
<feature type="domain" description="NTP pyrophosphohydrolase MazG-like" evidence="1">
    <location>
        <begin position="167"/>
        <end position="224"/>
    </location>
</feature>
<dbReference type="CDD" id="cd11528">
    <property type="entry name" value="NTP-PPase_MazG_Nterm"/>
    <property type="match status" value="1"/>
</dbReference>
<dbReference type="GO" id="GO:0046052">
    <property type="term" value="P:UTP catabolic process"/>
    <property type="evidence" value="ECO:0007669"/>
    <property type="project" value="TreeGrafter"/>
</dbReference>
<dbReference type="EC" id="3.6.1.8" evidence="2"/>
<dbReference type="FunFam" id="1.10.287.1080:FF:000003">
    <property type="entry name" value="Nucleoside triphosphate pyrophosphohydrolase"/>
    <property type="match status" value="1"/>
</dbReference>
<protein>
    <submittedName>
        <fullName evidence="2">Nucleoside triphosphate pyrophosphohydrolase MazG</fullName>
        <ecNumber evidence="2">3.6.1.8</ecNumber>
    </submittedName>
</protein>
<keyword evidence="2" id="KW-0378">Hydrolase</keyword>
<dbReference type="NCBIfam" id="TIGR00444">
    <property type="entry name" value="mazG"/>
    <property type="match status" value="1"/>
</dbReference>
<accession>A0A3B1CLY6</accession>